<name>A0ABR1DSN3_NECAM</name>
<evidence type="ECO:0008006" key="3">
    <source>
        <dbReference type="Google" id="ProtNLM"/>
    </source>
</evidence>
<sequence length="120" mass="13559">MMETDVRTSPSWEEHSILGQTLKSGWVRRSARRVPSLQGDGKEIDSQEVKQRYKSTKRVHKHCPCFAKVRVRGDNVVEVTACFGHMGHNICHASFPLSSEDELTIKSMLVADIPPHAVYL</sequence>
<accession>A0ABR1DSN3</accession>
<evidence type="ECO:0000313" key="2">
    <source>
        <dbReference type="Proteomes" id="UP001303046"/>
    </source>
</evidence>
<dbReference type="EMBL" id="JAVFWL010000005">
    <property type="protein sequence ID" value="KAK6753427.1"/>
    <property type="molecule type" value="Genomic_DNA"/>
</dbReference>
<comment type="caution">
    <text evidence="1">The sequence shown here is derived from an EMBL/GenBank/DDBJ whole genome shotgun (WGS) entry which is preliminary data.</text>
</comment>
<keyword evidence="2" id="KW-1185">Reference proteome</keyword>
<dbReference type="Proteomes" id="UP001303046">
    <property type="component" value="Unassembled WGS sequence"/>
</dbReference>
<proteinExistence type="predicted"/>
<protein>
    <recommendedName>
        <fullName evidence="3">SWIM-type domain-containing protein</fullName>
    </recommendedName>
</protein>
<gene>
    <name evidence="1" type="primary">Necator_chrV.g17590</name>
    <name evidence="1" type="ORF">RB195_012800</name>
</gene>
<organism evidence="1 2">
    <name type="scientific">Necator americanus</name>
    <name type="common">Human hookworm</name>
    <dbReference type="NCBI Taxonomy" id="51031"/>
    <lineage>
        <taxon>Eukaryota</taxon>
        <taxon>Metazoa</taxon>
        <taxon>Ecdysozoa</taxon>
        <taxon>Nematoda</taxon>
        <taxon>Chromadorea</taxon>
        <taxon>Rhabditida</taxon>
        <taxon>Rhabditina</taxon>
        <taxon>Rhabditomorpha</taxon>
        <taxon>Strongyloidea</taxon>
        <taxon>Ancylostomatidae</taxon>
        <taxon>Bunostominae</taxon>
        <taxon>Necator</taxon>
    </lineage>
</organism>
<evidence type="ECO:0000313" key="1">
    <source>
        <dbReference type="EMBL" id="KAK6753427.1"/>
    </source>
</evidence>
<reference evidence="1 2" key="1">
    <citation type="submission" date="2023-08" db="EMBL/GenBank/DDBJ databases">
        <title>A Necator americanus chromosomal reference genome.</title>
        <authorList>
            <person name="Ilik V."/>
            <person name="Petrzelkova K.J."/>
            <person name="Pardy F."/>
            <person name="Fuh T."/>
            <person name="Niatou-Singa F.S."/>
            <person name="Gouil Q."/>
            <person name="Baker L."/>
            <person name="Ritchie M.E."/>
            <person name="Jex A.R."/>
            <person name="Gazzola D."/>
            <person name="Li H."/>
            <person name="Toshio Fujiwara R."/>
            <person name="Zhan B."/>
            <person name="Aroian R.V."/>
            <person name="Pafco B."/>
            <person name="Schwarz E.M."/>
        </authorList>
    </citation>
    <scope>NUCLEOTIDE SEQUENCE [LARGE SCALE GENOMIC DNA]</scope>
    <source>
        <strain evidence="1 2">Aroian</strain>
        <tissue evidence="1">Whole animal</tissue>
    </source>
</reference>